<dbReference type="EMBL" id="AP027370">
    <property type="protein sequence ID" value="BDY13417.1"/>
    <property type="molecule type" value="Genomic_DNA"/>
</dbReference>
<reference evidence="1 2" key="1">
    <citation type="submission" date="2023-03" db="EMBL/GenBank/DDBJ databases">
        <title>Description of Hydrogenimonas sp. ISO32.</title>
        <authorList>
            <person name="Mino S."/>
            <person name="Fukazawa S."/>
            <person name="Sawabe T."/>
        </authorList>
    </citation>
    <scope>NUCLEOTIDE SEQUENCE [LARGE SCALE GENOMIC DNA]</scope>
    <source>
        <strain evidence="1 2">ISO32</strain>
    </source>
</reference>
<sequence length="77" mass="9424">MDGSIKSNLIKVLKKYIIGIREKKFKNLKSRGDFDIQAYSYYLFLTPLYDILDKIRLIFKRKIFHLKLRFKNPRKRK</sequence>
<dbReference type="Proteomes" id="UP001321445">
    <property type="component" value="Chromosome"/>
</dbReference>
<proteinExistence type="predicted"/>
<gene>
    <name evidence="1" type="ORF">HCR_17290</name>
</gene>
<evidence type="ECO:0000313" key="2">
    <source>
        <dbReference type="Proteomes" id="UP001321445"/>
    </source>
</evidence>
<evidence type="ECO:0000313" key="1">
    <source>
        <dbReference type="EMBL" id="BDY13417.1"/>
    </source>
</evidence>
<name>A0ABN6WYZ4_9BACT</name>
<organism evidence="1 2">
    <name type="scientific">Hydrogenimonas cancrithermarum</name>
    <dbReference type="NCBI Taxonomy" id="2993563"/>
    <lineage>
        <taxon>Bacteria</taxon>
        <taxon>Pseudomonadati</taxon>
        <taxon>Campylobacterota</taxon>
        <taxon>Epsilonproteobacteria</taxon>
        <taxon>Campylobacterales</taxon>
        <taxon>Hydrogenimonadaceae</taxon>
        <taxon>Hydrogenimonas</taxon>
    </lineage>
</organism>
<keyword evidence="2" id="KW-1185">Reference proteome</keyword>
<accession>A0ABN6WYZ4</accession>
<protein>
    <submittedName>
        <fullName evidence="1">Uncharacterized protein</fullName>
    </submittedName>
</protein>